<feature type="region of interest" description="Disordered" evidence="6">
    <location>
        <begin position="303"/>
        <end position="378"/>
    </location>
</feature>
<evidence type="ECO:0000256" key="6">
    <source>
        <dbReference type="SAM" id="MobiDB-lite"/>
    </source>
</evidence>
<dbReference type="PROSITE" id="PS50011">
    <property type="entry name" value="PROTEIN_KINASE_DOM"/>
    <property type="match status" value="1"/>
</dbReference>
<organism evidence="8 9">
    <name type="scientific">Xenoophorus captivus</name>
    <dbReference type="NCBI Taxonomy" id="1517983"/>
    <lineage>
        <taxon>Eukaryota</taxon>
        <taxon>Metazoa</taxon>
        <taxon>Chordata</taxon>
        <taxon>Craniata</taxon>
        <taxon>Vertebrata</taxon>
        <taxon>Euteleostomi</taxon>
        <taxon>Actinopterygii</taxon>
        <taxon>Neopterygii</taxon>
        <taxon>Teleostei</taxon>
        <taxon>Neoteleostei</taxon>
        <taxon>Acanthomorphata</taxon>
        <taxon>Ovalentaria</taxon>
        <taxon>Atherinomorphae</taxon>
        <taxon>Cyprinodontiformes</taxon>
        <taxon>Goodeidae</taxon>
        <taxon>Xenoophorus</taxon>
    </lineage>
</organism>
<feature type="compositionally biased region" description="Polar residues" evidence="6">
    <location>
        <begin position="334"/>
        <end position="345"/>
    </location>
</feature>
<dbReference type="InterPro" id="IPR000719">
    <property type="entry name" value="Prot_kinase_dom"/>
</dbReference>
<keyword evidence="1" id="KW-0723">Serine/threonine-protein kinase</keyword>
<evidence type="ECO:0000256" key="5">
    <source>
        <dbReference type="ARBA" id="ARBA00022840"/>
    </source>
</evidence>
<comment type="caution">
    <text evidence="8">The sequence shown here is derived from an EMBL/GenBank/DDBJ whole genome shotgun (WGS) entry which is preliminary data.</text>
</comment>
<feature type="compositionally biased region" description="Basic residues" evidence="6">
    <location>
        <begin position="308"/>
        <end position="321"/>
    </location>
</feature>
<proteinExistence type="predicted"/>
<feature type="compositionally biased region" description="Low complexity" evidence="6">
    <location>
        <begin position="354"/>
        <end position="372"/>
    </location>
</feature>
<evidence type="ECO:0000259" key="7">
    <source>
        <dbReference type="PROSITE" id="PS50011"/>
    </source>
</evidence>
<dbReference type="PROSITE" id="PS00108">
    <property type="entry name" value="PROTEIN_KINASE_ST"/>
    <property type="match status" value="1"/>
</dbReference>
<name>A0ABV0R2F5_9TELE</name>
<protein>
    <submittedName>
        <fullName evidence="8">Dual specificity tyrosine-phosphorylation-regulated kinase 1A</fullName>
    </submittedName>
</protein>
<accession>A0ABV0R2F5</accession>
<dbReference type="InterPro" id="IPR050494">
    <property type="entry name" value="Ser_Thr_dual-spec_kinase"/>
</dbReference>
<keyword evidence="5" id="KW-0067">ATP-binding</keyword>
<evidence type="ECO:0000256" key="4">
    <source>
        <dbReference type="ARBA" id="ARBA00022777"/>
    </source>
</evidence>
<keyword evidence="9" id="KW-1185">Reference proteome</keyword>
<evidence type="ECO:0000313" key="8">
    <source>
        <dbReference type="EMBL" id="MEQ2202295.1"/>
    </source>
</evidence>
<keyword evidence="4 8" id="KW-0418">Kinase</keyword>
<keyword evidence="3" id="KW-0547">Nucleotide-binding</keyword>
<dbReference type="InterPro" id="IPR011009">
    <property type="entry name" value="Kinase-like_dom_sf"/>
</dbReference>
<dbReference type="InterPro" id="IPR008271">
    <property type="entry name" value="Ser/Thr_kinase_AS"/>
</dbReference>
<evidence type="ECO:0000256" key="2">
    <source>
        <dbReference type="ARBA" id="ARBA00022679"/>
    </source>
</evidence>
<gene>
    <name evidence="8" type="primary">DYRK1A_1</name>
    <name evidence="8" type="ORF">XENOCAPTIV_012729</name>
</gene>
<dbReference type="GO" id="GO:0016301">
    <property type="term" value="F:kinase activity"/>
    <property type="evidence" value="ECO:0007669"/>
    <property type="project" value="UniProtKB-KW"/>
</dbReference>
<dbReference type="SUPFAM" id="SSF56112">
    <property type="entry name" value="Protein kinase-like (PK-like)"/>
    <property type="match status" value="1"/>
</dbReference>
<evidence type="ECO:0000313" key="9">
    <source>
        <dbReference type="Proteomes" id="UP001434883"/>
    </source>
</evidence>
<sequence length="463" mass="51092">MFRNHLCLVFEMLSYNLYDLLRNTNFRGVSLNLTRKFAQQLCTALLFLATPELSIIHCDLKPENILLCNPKRSAIKIVDFGSSCQLGQRSRFYRSPEVLLGMPYDLAIDMWSLGCILVEMHTGEPLFSGANEMNKIVEVLGIPPNHIMDLAPKARKFFEKLSDGTWSVKKTKDGKRVKPVFFLCRQASSRKLHSILGVETGGPGGRRAGESGHAVADYLKFKDLILRMLDYDPKSRIQPYYALQHSFFKKTADEGTNTSSSVSTSPALEQSQTSYSLWPCLCKAVVPKLFTAIQLQETTFHVPPQHPKALHPHSHFHHHHGQMMATRPRPRHYTSPTHSSSTQDSMEVVHGHLSMTSLSSSASSSSTSSSSTGNHGNQAYQLRHLPAGALDFGQNGGLSMGLGAFSNPRQETGMAAHPAFSMGTNTGPGHYLAEGHLGMRQGMDREESPMTGVCVQQSSMASS</sequence>
<dbReference type="PANTHER" id="PTHR24058">
    <property type="entry name" value="DUAL SPECIFICITY PROTEIN KINASE"/>
    <property type="match status" value="1"/>
</dbReference>
<keyword evidence="2" id="KW-0808">Transferase</keyword>
<dbReference type="EMBL" id="JAHRIN010033636">
    <property type="protein sequence ID" value="MEQ2202295.1"/>
    <property type="molecule type" value="Genomic_DNA"/>
</dbReference>
<dbReference type="Gene3D" id="1.10.510.10">
    <property type="entry name" value="Transferase(Phosphotransferase) domain 1"/>
    <property type="match status" value="1"/>
</dbReference>
<dbReference type="PANTHER" id="PTHR24058:SF129">
    <property type="entry name" value="DUAL-SPECIFICITY KINASE"/>
    <property type="match status" value="1"/>
</dbReference>
<reference evidence="8 9" key="1">
    <citation type="submission" date="2021-06" db="EMBL/GenBank/DDBJ databases">
        <authorList>
            <person name="Palmer J.M."/>
        </authorList>
    </citation>
    <scope>NUCLEOTIDE SEQUENCE [LARGE SCALE GENOMIC DNA]</scope>
    <source>
        <strain evidence="8 9">XC_2019</strain>
        <tissue evidence="8">Muscle</tissue>
    </source>
</reference>
<evidence type="ECO:0000256" key="3">
    <source>
        <dbReference type="ARBA" id="ARBA00022741"/>
    </source>
</evidence>
<dbReference type="SMART" id="SM00220">
    <property type="entry name" value="S_TKc"/>
    <property type="match status" value="1"/>
</dbReference>
<evidence type="ECO:0000256" key="1">
    <source>
        <dbReference type="ARBA" id="ARBA00022527"/>
    </source>
</evidence>
<dbReference type="Pfam" id="PF00069">
    <property type="entry name" value="Pkinase"/>
    <property type="match status" value="1"/>
</dbReference>
<feature type="domain" description="Protein kinase" evidence="7">
    <location>
        <begin position="1"/>
        <end position="248"/>
    </location>
</feature>
<dbReference type="Proteomes" id="UP001434883">
    <property type="component" value="Unassembled WGS sequence"/>
</dbReference>